<organism evidence="1 2">
    <name type="scientific">Methylobacterium jeotgali</name>
    <dbReference type="NCBI Taxonomy" id="381630"/>
    <lineage>
        <taxon>Bacteria</taxon>
        <taxon>Pseudomonadati</taxon>
        <taxon>Pseudomonadota</taxon>
        <taxon>Alphaproteobacteria</taxon>
        <taxon>Hyphomicrobiales</taxon>
        <taxon>Methylobacteriaceae</taxon>
        <taxon>Methylobacterium</taxon>
    </lineage>
</organism>
<dbReference type="EMBL" id="BPQR01000062">
    <property type="protein sequence ID" value="GJE08127.1"/>
    <property type="molecule type" value="Genomic_DNA"/>
</dbReference>
<reference evidence="1" key="2">
    <citation type="submission" date="2021-08" db="EMBL/GenBank/DDBJ databases">
        <authorList>
            <person name="Tani A."/>
            <person name="Ola A."/>
            <person name="Ogura Y."/>
            <person name="Katsura K."/>
            <person name="Hayashi T."/>
        </authorList>
    </citation>
    <scope>NUCLEOTIDE SEQUENCE</scope>
    <source>
        <strain evidence="1">LMG 23639</strain>
    </source>
</reference>
<evidence type="ECO:0000313" key="1">
    <source>
        <dbReference type="EMBL" id="GJE08127.1"/>
    </source>
</evidence>
<comment type="caution">
    <text evidence="1">The sequence shown here is derived from an EMBL/GenBank/DDBJ whole genome shotgun (WGS) entry which is preliminary data.</text>
</comment>
<reference evidence="1" key="1">
    <citation type="journal article" date="2021" name="Front. Microbiol.">
        <title>Comprehensive Comparative Genomics and Phenotyping of Methylobacterium Species.</title>
        <authorList>
            <person name="Alessa O."/>
            <person name="Ogura Y."/>
            <person name="Fujitani Y."/>
            <person name="Takami H."/>
            <person name="Hayashi T."/>
            <person name="Sahin N."/>
            <person name="Tani A."/>
        </authorList>
    </citation>
    <scope>NUCLEOTIDE SEQUENCE</scope>
    <source>
        <strain evidence="1">LMG 23639</strain>
    </source>
</reference>
<evidence type="ECO:0000313" key="2">
    <source>
        <dbReference type="Proteomes" id="UP001055102"/>
    </source>
</evidence>
<dbReference type="RefSeq" id="WP_238277631.1">
    <property type="nucleotide sequence ID" value="NZ_BPQR01000062.1"/>
</dbReference>
<protein>
    <submittedName>
        <fullName evidence="1">Uncharacterized protein</fullName>
    </submittedName>
</protein>
<sequence>MIGPFQRLPGSSDGWSDATGGAWLLPISDGPEPAVQPRVETDGVALAVRQAARPLFLAANGLCLALALLLAAQTTTGFMSPGASSVSAVQTTAPTLKPVLASVDPT</sequence>
<name>A0ABQ4SYF1_9HYPH</name>
<dbReference type="Proteomes" id="UP001055102">
    <property type="component" value="Unassembled WGS sequence"/>
</dbReference>
<proteinExistence type="predicted"/>
<accession>A0ABQ4SYF1</accession>
<keyword evidence="2" id="KW-1185">Reference proteome</keyword>
<gene>
    <name evidence="1" type="ORF">AOPFMNJM_3461</name>
</gene>